<gene>
    <name evidence="4" type="primary">LOC106810496</name>
</gene>
<accession>A0ABM1EAZ1</accession>
<dbReference type="Pfam" id="PF13202">
    <property type="entry name" value="EF-hand_5"/>
    <property type="match status" value="1"/>
</dbReference>
<evidence type="ECO:0000256" key="1">
    <source>
        <dbReference type="ARBA" id="ARBA00022837"/>
    </source>
</evidence>
<dbReference type="SUPFAM" id="SSF47473">
    <property type="entry name" value="EF-hand"/>
    <property type="match status" value="1"/>
</dbReference>
<feature type="domain" description="EF-hand" evidence="2">
    <location>
        <begin position="120"/>
        <end position="155"/>
    </location>
</feature>
<name>A0ABM1EAZ1_PRICU</name>
<protein>
    <submittedName>
        <fullName evidence="4">Sarcoplasmic calcium-binding proteins II, V, VI, and VII-like</fullName>
    </submittedName>
</protein>
<evidence type="ECO:0000313" key="3">
    <source>
        <dbReference type="Proteomes" id="UP000695022"/>
    </source>
</evidence>
<dbReference type="InterPro" id="IPR011992">
    <property type="entry name" value="EF-hand-dom_pair"/>
</dbReference>
<proteinExistence type="predicted"/>
<sequence length="296" mass="33937">MGIVRKILPPKDASEDAIKPLFELSDFQRRKLSYYFSLLDVNGDNKLTSDDITKFTEKMLVHSDVSEDAELYEVAHDVNRNFYESLSEKAGTTDVSCDQWLDIWAVMMRKCMSVAHFPYWVQLHCKIFFEIIDVDRNGEISKNELRHYYRNFIKIEDEYVEEQTEKGFTAMTANGTYPLNQELYYQNFANFILGKEIYGPGEYIFGVFDINRPKIPFRIILPVETEEEETALASLDAAKEAPLPSGRRISVTRSGKIAVADPTAPPGGAADKVRRVSQTKIPHVPRKRVVIRGLEH</sequence>
<dbReference type="PROSITE" id="PS50222">
    <property type="entry name" value="EF_HAND_2"/>
    <property type="match status" value="2"/>
</dbReference>
<feature type="domain" description="EF-hand" evidence="2">
    <location>
        <begin position="27"/>
        <end position="62"/>
    </location>
</feature>
<evidence type="ECO:0000313" key="4">
    <source>
        <dbReference type="RefSeq" id="XP_014669362.1"/>
    </source>
</evidence>
<organism evidence="3 4">
    <name type="scientific">Priapulus caudatus</name>
    <name type="common">Priapulid worm</name>
    <dbReference type="NCBI Taxonomy" id="37621"/>
    <lineage>
        <taxon>Eukaryota</taxon>
        <taxon>Metazoa</taxon>
        <taxon>Ecdysozoa</taxon>
        <taxon>Scalidophora</taxon>
        <taxon>Priapulida</taxon>
        <taxon>Priapulimorpha</taxon>
        <taxon>Priapulimorphida</taxon>
        <taxon>Priapulidae</taxon>
        <taxon>Priapulus</taxon>
    </lineage>
</organism>
<dbReference type="GeneID" id="106810496"/>
<reference evidence="4" key="1">
    <citation type="submission" date="2025-08" db="UniProtKB">
        <authorList>
            <consortium name="RefSeq"/>
        </authorList>
    </citation>
    <scope>IDENTIFICATION</scope>
</reference>
<evidence type="ECO:0000259" key="2">
    <source>
        <dbReference type="PROSITE" id="PS50222"/>
    </source>
</evidence>
<dbReference type="InterPro" id="IPR002048">
    <property type="entry name" value="EF_hand_dom"/>
</dbReference>
<keyword evidence="3" id="KW-1185">Reference proteome</keyword>
<dbReference type="PROSITE" id="PS00018">
    <property type="entry name" value="EF_HAND_1"/>
    <property type="match status" value="2"/>
</dbReference>
<dbReference type="InterPro" id="IPR018247">
    <property type="entry name" value="EF_Hand_1_Ca_BS"/>
</dbReference>
<dbReference type="Gene3D" id="1.10.238.10">
    <property type="entry name" value="EF-hand"/>
    <property type="match status" value="1"/>
</dbReference>
<keyword evidence="1" id="KW-0106">Calcium</keyword>
<dbReference type="RefSeq" id="XP_014669362.1">
    <property type="nucleotide sequence ID" value="XM_014813876.1"/>
</dbReference>
<dbReference type="Proteomes" id="UP000695022">
    <property type="component" value="Unplaced"/>
</dbReference>